<name>A0AAW0MQ37_9GOBI</name>
<dbReference type="Gene3D" id="2.60.120.290">
    <property type="entry name" value="Spermadhesin, CUB domain"/>
    <property type="match status" value="2"/>
</dbReference>
<dbReference type="CDD" id="cd07066">
    <property type="entry name" value="CRD_FZ"/>
    <property type="match status" value="1"/>
</dbReference>
<dbReference type="PANTHER" id="PTHR24251:SF30">
    <property type="entry name" value="MEMBRANE FRIZZLED-RELATED PROTEIN"/>
    <property type="match status" value="1"/>
</dbReference>
<evidence type="ECO:0000256" key="9">
    <source>
        <dbReference type="SAM" id="Phobius"/>
    </source>
</evidence>
<dbReference type="FunFam" id="4.10.400.10:FF:000113">
    <property type="entry name" value="Low-density lipoprotein receptor-related protein 8"/>
    <property type="match status" value="1"/>
</dbReference>
<keyword evidence="9" id="KW-0812">Transmembrane</keyword>
<feature type="transmembrane region" description="Helical" evidence="9">
    <location>
        <begin position="75"/>
        <end position="99"/>
    </location>
</feature>
<gene>
    <name evidence="12" type="ORF">WMY93_029007</name>
</gene>
<keyword evidence="13" id="KW-1185">Reference proteome</keyword>
<dbReference type="InterPro" id="IPR023415">
    <property type="entry name" value="LDLR_class-A_CS"/>
</dbReference>
<keyword evidence="5 7" id="KW-1015">Disulfide bond</keyword>
<evidence type="ECO:0000256" key="6">
    <source>
        <dbReference type="PROSITE-ProRule" id="PRU00090"/>
    </source>
</evidence>
<accession>A0AAW0MQ37</accession>
<dbReference type="PANTHER" id="PTHR24251">
    <property type="entry name" value="OVOCHYMASE-RELATED"/>
    <property type="match status" value="1"/>
</dbReference>
<dbReference type="FunFam" id="2.60.120.290:FF:000005">
    <property type="entry name" value="Procollagen C-endopeptidase enhancer 1"/>
    <property type="match status" value="1"/>
</dbReference>
<feature type="region of interest" description="Disordered" evidence="8">
    <location>
        <begin position="128"/>
        <end position="158"/>
    </location>
</feature>
<keyword evidence="4" id="KW-0735">Signal-anchor</keyword>
<comment type="subcellular location">
    <subcellularLocation>
        <location evidence="1">Cell membrane</location>
        <topology evidence="1">Single-pass type II membrane protein</topology>
    </subcellularLocation>
</comment>
<feature type="disulfide bond" evidence="7">
    <location>
        <begin position="277"/>
        <end position="289"/>
    </location>
</feature>
<keyword evidence="9" id="KW-1133">Transmembrane helix</keyword>
<dbReference type="InterPro" id="IPR000859">
    <property type="entry name" value="CUB_dom"/>
</dbReference>
<dbReference type="SMART" id="SM00063">
    <property type="entry name" value="FRI"/>
    <property type="match status" value="1"/>
</dbReference>
<dbReference type="CDD" id="cd00112">
    <property type="entry name" value="LDLa"/>
    <property type="match status" value="2"/>
</dbReference>
<evidence type="ECO:0008006" key="14">
    <source>
        <dbReference type="Google" id="ProtNLM"/>
    </source>
</evidence>
<dbReference type="PROSITE" id="PS01209">
    <property type="entry name" value="LDLRA_1"/>
    <property type="match status" value="1"/>
</dbReference>
<dbReference type="InterPro" id="IPR020067">
    <property type="entry name" value="Frizzled_dom"/>
</dbReference>
<dbReference type="InterPro" id="IPR002172">
    <property type="entry name" value="LDrepeatLR_classA_rpt"/>
</dbReference>
<dbReference type="InterPro" id="IPR036790">
    <property type="entry name" value="Frizzled_dom_sf"/>
</dbReference>
<dbReference type="AlphaFoldDB" id="A0AAW0MQ37"/>
<feature type="domain" description="CUB" evidence="10">
    <location>
        <begin position="318"/>
        <end position="430"/>
    </location>
</feature>
<dbReference type="Pfam" id="PF00057">
    <property type="entry name" value="Ldl_recept_a"/>
    <property type="match status" value="2"/>
</dbReference>
<dbReference type="EMBL" id="JBBPFD010000021">
    <property type="protein sequence ID" value="KAK7882833.1"/>
    <property type="molecule type" value="Genomic_DNA"/>
</dbReference>
<feature type="disulfide bond" evidence="7">
    <location>
        <begin position="296"/>
        <end position="311"/>
    </location>
</feature>
<dbReference type="PROSITE" id="PS01180">
    <property type="entry name" value="CUB"/>
    <property type="match status" value="2"/>
</dbReference>
<sequence>MSDLSEVAVYSDSSDIYKNVFCNPAFELEGEREERVEGFRTTCSTPEPLKPPTSSPLWSLFGACVKRLQSLGCGWGALLLTVAALLLLAVLGLTLALILTQLKDEVLEQQMFTTVSSEVFVSRAETSHTSLPAPTHSSQSETSTTAPSATEYSTPETSCGGVLTDAEGSFNSPNHPGSYPPNSVCVWVIRAPAPALVQIHVSALSVEGPSPCLFDWLEVQEQLDHASFVTRFCGNVAPPTVNTNSSTVWVTFRSDGSISGNGFTAQYKAILPGHKSCSRDEFMCDGGRCLLPVSVCDGHPHCDDQTDEVNCSHKHSDCGGQKIGPNGFIASPNHPLPYPHQQFCIWQISVDEGHVVSLSFTNFSLEPHDMCEFDYVEAHDGADTRARVLGRFCGSSFPPNITSSGPHMTLVFVADDGLSDSGFNATYQAVSLLDRTCGPEQFACGSGECLQSQWLCDGWNDCTNGEDEENCDNSTYPPFTSSCEVIKVEMCLGLSYNLTSFPNIWLSIADQMEAASLLRHYQVLMDLACFEPLRRLLCGMFLPQCSPVGGVVQPCRSVCTEAEQQCSHALDTLSFSWPFNCNLLRDSQQTMECSVP</sequence>
<evidence type="ECO:0000256" key="5">
    <source>
        <dbReference type="ARBA" id="ARBA00023157"/>
    </source>
</evidence>
<dbReference type="PROSITE" id="PS50038">
    <property type="entry name" value="FZ"/>
    <property type="match status" value="1"/>
</dbReference>
<evidence type="ECO:0000256" key="1">
    <source>
        <dbReference type="ARBA" id="ARBA00004401"/>
    </source>
</evidence>
<feature type="domain" description="FZ" evidence="11">
    <location>
        <begin position="478"/>
        <end position="596"/>
    </location>
</feature>
<dbReference type="FunFam" id="2.60.120.290:FF:000013">
    <property type="entry name" value="Membrane frizzled-related protein"/>
    <property type="match status" value="1"/>
</dbReference>
<comment type="caution">
    <text evidence="6">Lacks conserved residue(s) required for the propagation of feature annotation.</text>
</comment>
<dbReference type="SUPFAM" id="SSF49854">
    <property type="entry name" value="Spermadhesin, CUB domain"/>
    <property type="match status" value="2"/>
</dbReference>
<dbReference type="Gene3D" id="1.10.2000.10">
    <property type="entry name" value="Frizzled cysteine-rich domain"/>
    <property type="match status" value="1"/>
</dbReference>
<dbReference type="SMART" id="SM00042">
    <property type="entry name" value="CUB"/>
    <property type="match status" value="2"/>
</dbReference>
<evidence type="ECO:0000313" key="13">
    <source>
        <dbReference type="Proteomes" id="UP001460270"/>
    </source>
</evidence>
<dbReference type="SUPFAM" id="SSF57424">
    <property type="entry name" value="LDL receptor-like module"/>
    <property type="match status" value="2"/>
</dbReference>
<feature type="disulfide bond" evidence="7">
    <location>
        <begin position="437"/>
        <end position="449"/>
    </location>
</feature>
<keyword evidence="9" id="KW-0472">Membrane</keyword>
<dbReference type="SUPFAM" id="SSF63501">
    <property type="entry name" value="Frizzled cysteine-rich domain"/>
    <property type="match status" value="1"/>
</dbReference>
<dbReference type="InterPro" id="IPR035914">
    <property type="entry name" value="Sperma_CUB_dom_sf"/>
</dbReference>
<feature type="domain" description="CUB" evidence="10">
    <location>
        <begin position="159"/>
        <end position="270"/>
    </location>
</feature>
<dbReference type="Gene3D" id="4.10.400.10">
    <property type="entry name" value="Low-density Lipoprotein Receptor"/>
    <property type="match status" value="2"/>
</dbReference>
<evidence type="ECO:0000313" key="12">
    <source>
        <dbReference type="EMBL" id="KAK7882833.1"/>
    </source>
</evidence>
<evidence type="ECO:0000256" key="4">
    <source>
        <dbReference type="ARBA" id="ARBA00022968"/>
    </source>
</evidence>
<dbReference type="Pfam" id="PF01392">
    <property type="entry name" value="Fz"/>
    <property type="match status" value="1"/>
</dbReference>
<evidence type="ECO:0000256" key="3">
    <source>
        <dbReference type="ARBA" id="ARBA00022737"/>
    </source>
</evidence>
<dbReference type="Proteomes" id="UP001460270">
    <property type="component" value="Unassembled WGS sequence"/>
</dbReference>
<protein>
    <recommendedName>
        <fullName evidence="14">Membrane frizzled-related protein</fullName>
    </recommendedName>
</protein>
<evidence type="ECO:0000256" key="2">
    <source>
        <dbReference type="ARBA" id="ARBA00009939"/>
    </source>
</evidence>
<proteinExistence type="inferred from homology"/>
<organism evidence="12 13">
    <name type="scientific">Mugilogobius chulae</name>
    <name type="common">yellowstripe goby</name>
    <dbReference type="NCBI Taxonomy" id="88201"/>
    <lineage>
        <taxon>Eukaryota</taxon>
        <taxon>Metazoa</taxon>
        <taxon>Chordata</taxon>
        <taxon>Craniata</taxon>
        <taxon>Vertebrata</taxon>
        <taxon>Euteleostomi</taxon>
        <taxon>Actinopterygii</taxon>
        <taxon>Neopterygii</taxon>
        <taxon>Teleostei</taxon>
        <taxon>Neoteleostei</taxon>
        <taxon>Acanthomorphata</taxon>
        <taxon>Gobiaria</taxon>
        <taxon>Gobiiformes</taxon>
        <taxon>Gobioidei</taxon>
        <taxon>Gobiidae</taxon>
        <taxon>Gobionellinae</taxon>
        <taxon>Mugilogobius</taxon>
    </lineage>
</organism>
<comment type="similarity">
    <text evidence="2">Belongs to the LDLR family.</text>
</comment>
<evidence type="ECO:0000256" key="7">
    <source>
        <dbReference type="PROSITE-ProRule" id="PRU00124"/>
    </source>
</evidence>
<dbReference type="PRINTS" id="PR00261">
    <property type="entry name" value="LDLRECEPTOR"/>
</dbReference>
<evidence type="ECO:0000259" key="11">
    <source>
        <dbReference type="PROSITE" id="PS50038"/>
    </source>
</evidence>
<dbReference type="PROSITE" id="PS50068">
    <property type="entry name" value="LDLRA_2"/>
    <property type="match status" value="2"/>
</dbReference>
<evidence type="ECO:0000256" key="8">
    <source>
        <dbReference type="SAM" id="MobiDB-lite"/>
    </source>
</evidence>
<feature type="compositionally biased region" description="Low complexity" evidence="8">
    <location>
        <begin position="137"/>
        <end position="155"/>
    </location>
</feature>
<dbReference type="CDD" id="cd00041">
    <property type="entry name" value="CUB"/>
    <property type="match status" value="2"/>
</dbReference>
<evidence type="ECO:0000259" key="10">
    <source>
        <dbReference type="PROSITE" id="PS01180"/>
    </source>
</evidence>
<dbReference type="GO" id="GO:0005886">
    <property type="term" value="C:plasma membrane"/>
    <property type="evidence" value="ECO:0007669"/>
    <property type="project" value="UniProtKB-SubCell"/>
</dbReference>
<dbReference type="InterPro" id="IPR036055">
    <property type="entry name" value="LDL_receptor-like_sf"/>
</dbReference>
<dbReference type="Pfam" id="PF00431">
    <property type="entry name" value="CUB"/>
    <property type="match status" value="2"/>
</dbReference>
<dbReference type="SMART" id="SM00192">
    <property type="entry name" value="LDLa"/>
    <property type="match status" value="2"/>
</dbReference>
<comment type="caution">
    <text evidence="12">The sequence shown here is derived from an EMBL/GenBank/DDBJ whole genome shotgun (WGS) entry which is preliminary data.</text>
</comment>
<feature type="disulfide bond" evidence="7">
    <location>
        <begin position="284"/>
        <end position="302"/>
    </location>
</feature>
<feature type="disulfide bond" evidence="7">
    <location>
        <begin position="444"/>
        <end position="462"/>
    </location>
</feature>
<keyword evidence="3" id="KW-0677">Repeat</keyword>
<reference evidence="13" key="1">
    <citation type="submission" date="2024-04" db="EMBL/GenBank/DDBJ databases">
        <title>Salinicola lusitanus LLJ914,a marine bacterium isolated from the Okinawa Trough.</title>
        <authorList>
            <person name="Li J."/>
        </authorList>
    </citation>
    <scope>NUCLEOTIDE SEQUENCE [LARGE SCALE GENOMIC DNA]</scope>
</reference>
<feature type="disulfide bond" evidence="7">
    <location>
        <begin position="456"/>
        <end position="471"/>
    </location>
</feature>